<reference evidence="2 3" key="1">
    <citation type="submission" date="2024-03" db="EMBL/GenBank/DDBJ databases">
        <title>Phenotype and Genome Characterization of a Sulfate-Reducing Bacterium Pseudodesulfovibrio sp. strain 5S69, isolated from Petroleum Reservoir in Tatarstan (Russia).</title>
        <authorList>
            <person name="Bidzhieva S.K."/>
            <person name="Kadnikov V."/>
            <person name="Tourova T.P."/>
            <person name="Samigullina S.R."/>
            <person name="Sokolova D.S."/>
            <person name="Poltaraus A.B."/>
            <person name="Avtukh A.N."/>
            <person name="Tereshina V.M."/>
            <person name="Mardanov A.V."/>
            <person name="Nazina T.N."/>
        </authorList>
    </citation>
    <scope>NUCLEOTIDE SEQUENCE [LARGE SCALE GENOMIC DNA]</scope>
    <source>
        <strain evidence="2 3">5S69</strain>
    </source>
</reference>
<name>A0ABZ2IW65_9BACT</name>
<evidence type="ECO:0000313" key="3">
    <source>
        <dbReference type="Proteomes" id="UP001385389"/>
    </source>
</evidence>
<feature type="domain" description="DUF6471" evidence="1">
    <location>
        <begin position="9"/>
        <end position="70"/>
    </location>
</feature>
<protein>
    <submittedName>
        <fullName evidence="2">DUF6471 domain-containing protein</fullName>
    </submittedName>
</protein>
<accession>A0ABZ2IW65</accession>
<gene>
    <name evidence="2" type="ORF">V8V93_14675</name>
</gene>
<organism evidence="2 3">
    <name type="scientific">Pseudodesulfovibrio methanolicus</name>
    <dbReference type="NCBI Taxonomy" id="3126690"/>
    <lineage>
        <taxon>Bacteria</taxon>
        <taxon>Pseudomonadati</taxon>
        <taxon>Thermodesulfobacteriota</taxon>
        <taxon>Desulfovibrionia</taxon>
        <taxon>Desulfovibrionales</taxon>
        <taxon>Desulfovibrionaceae</taxon>
    </lineage>
</organism>
<evidence type="ECO:0000313" key="2">
    <source>
        <dbReference type="EMBL" id="WWX21679.1"/>
    </source>
</evidence>
<evidence type="ECO:0000259" key="1">
    <source>
        <dbReference type="Pfam" id="PF20075"/>
    </source>
</evidence>
<keyword evidence="3" id="KW-1185">Reference proteome</keyword>
<proteinExistence type="predicted"/>
<dbReference type="RefSeq" id="WP_338667343.1">
    <property type="nucleotide sequence ID" value="NZ_CP146609.1"/>
</dbReference>
<dbReference type="EMBL" id="CP146609">
    <property type="protein sequence ID" value="WWX21679.1"/>
    <property type="molecule type" value="Genomic_DNA"/>
</dbReference>
<dbReference type="Proteomes" id="UP001385389">
    <property type="component" value="Chromosome"/>
</dbReference>
<dbReference type="InterPro" id="IPR045526">
    <property type="entry name" value="DUF6471"/>
</dbReference>
<sequence length="76" mass="8512">MGMTLKWNEEQARNTLKALLASQGLKVADLADRLNAIGVHETQKSIYGKLQRGTFTLAWFLQILKALGLKLETKNI</sequence>
<dbReference type="Pfam" id="PF20075">
    <property type="entry name" value="DUF6471"/>
    <property type="match status" value="1"/>
</dbReference>